<gene>
    <name evidence="2" type="ORF">BcabD6B2_42680</name>
</gene>
<accession>A0AAV4LYN2</accession>
<evidence type="ECO:0000313" key="3">
    <source>
        <dbReference type="Proteomes" id="UP001497744"/>
    </source>
</evidence>
<evidence type="ECO:0000256" key="1">
    <source>
        <dbReference type="SAM" id="Phobius"/>
    </source>
</evidence>
<protein>
    <submittedName>
        <fullName evidence="2">Chitinase A</fullName>
    </submittedName>
</protein>
<keyword evidence="1" id="KW-1133">Transmembrane helix</keyword>
<dbReference type="GeneID" id="94196314"/>
<dbReference type="RefSeq" id="XP_067716902.1">
    <property type="nucleotide sequence ID" value="XM_067860801.1"/>
</dbReference>
<dbReference type="Proteomes" id="UP001497744">
    <property type="component" value="Unassembled WGS sequence"/>
</dbReference>
<proteinExistence type="predicted"/>
<keyword evidence="3" id="KW-1185">Reference proteome</keyword>
<feature type="transmembrane region" description="Helical" evidence="1">
    <location>
        <begin position="103"/>
        <end position="124"/>
    </location>
</feature>
<keyword evidence="1" id="KW-0472">Membrane</keyword>
<organism evidence="2 3">
    <name type="scientific">Babesia caballi</name>
    <dbReference type="NCBI Taxonomy" id="5871"/>
    <lineage>
        <taxon>Eukaryota</taxon>
        <taxon>Sar</taxon>
        <taxon>Alveolata</taxon>
        <taxon>Apicomplexa</taxon>
        <taxon>Aconoidasida</taxon>
        <taxon>Piroplasmida</taxon>
        <taxon>Babesiidae</taxon>
        <taxon>Babesia</taxon>
    </lineage>
</organism>
<name>A0AAV4LYN2_BABCB</name>
<evidence type="ECO:0000313" key="2">
    <source>
        <dbReference type="EMBL" id="GIX64833.1"/>
    </source>
</evidence>
<comment type="caution">
    <text evidence="2">The sequence shown here is derived from an EMBL/GenBank/DDBJ whole genome shotgun (WGS) entry which is preliminary data.</text>
</comment>
<sequence length="274" mass="30190">MRVDEVYGVLDLVGVHLRPLELRDDEAVVELPADFDLEEDLGVHHAVVRDHWHHLAVLFGVEFALADEGAEVVVVQSLHVHRQDVVVEKASVVAGRVGGMSRVCFLGVAKSGFILTGVVLLAFARTRGAINCFMVLNLRPASTELNPVRVTGSADSAKGGLVFVITSLPFTACITFRNSLLPCGVVWVVPGTRVRVVTFVTLQRPLLQTDGRDIRVYRDKIIVVVLCSALGQHQVEDVRRGGMLGWFIFEERGSRLEICPEIPCFAVIRHDVRL</sequence>
<keyword evidence="1" id="KW-0812">Transmembrane</keyword>
<reference evidence="2 3" key="1">
    <citation type="submission" date="2021-06" db="EMBL/GenBank/DDBJ databases">
        <title>Genome sequence of Babesia caballi.</title>
        <authorList>
            <person name="Yamagishi J."/>
            <person name="Kidaka T."/>
            <person name="Ochi A."/>
        </authorList>
    </citation>
    <scope>NUCLEOTIDE SEQUENCE [LARGE SCALE GENOMIC DNA]</scope>
    <source>
        <strain evidence="2">USDA-D6B2</strain>
    </source>
</reference>
<dbReference type="AlphaFoldDB" id="A0AAV4LYN2"/>
<dbReference type="EMBL" id="BPLF01000003">
    <property type="protein sequence ID" value="GIX64833.1"/>
    <property type="molecule type" value="Genomic_DNA"/>
</dbReference>